<proteinExistence type="predicted"/>
<sequence>MCMCMQHLRVHVYCLNAFALGQSALPCLLPLPLLLLLLLAALRSRQPDLFRLLALFFCLVSLFLPGSANGEGSSGAIGHCARVCVHMEHRTTMMIMVPPGIGSERKRDFFFSAIGLFCSTALYTAGQLFDLGFFHSYSIDLCVPVACSETFSL</sequence>
<dbReference type="EMBL" id="JYDU01000007">
    <property type="protein sequence ID" value="KRY00574.1"/>
    <property type="molecule type" value="Genomic_DNA"/>
</dbReference>
<reference evidence="2 3" key="1">
    <citation type="submission" date="2015-01" db="EMBL/GenBank/DDBJ databases">
        <title>Evolution of Trichinella species and genotypes.</title>
        <authorList>
            <person name="Korhonen P.K."/>
            <person name="Edoardo P."/>
            <person name="Giuseppe L.R."/>
            <person name="Gasser R.B."/>
        </authorList>
    </citation>
    <scope>NUCLEOTIDE SEQUENCE [LARGE SCALE GENOMIC DNA]</scope>
    <source>
        <strain evidence="2">ISS141</strain>
    </source>
</reference>
<dbReference type="AlphaFoldDB" id="A0A0V0YJP5"/>
<evidence type="ECO:0000313" key="3">
    <source>
        <dbReference type="Proteomes" id="UP000054815"/>
    </source>
</evidence>
<accession>A0A0V0YJP5</accession>
<dbReference type="Proteomes" id="UP000054815">
    <property type="component" value="Unassembled WGS sequence"/>
</dbReference>
<dbReference type="STRING" id="6337.A0A0V0YJP5"/>
<keyword evidence="1" id="KW-0472">Membrane</keyword>
<feature type="transmembrane region" description="Helical" evidence="1">
    <location>
        <begin position="49"/>
        <end position="68"/>
    </location>
</feature>
<evidence type="ECO:0000313" key="2">
    <source>
        <dbReference type="EMBL" id="KRY00574.1"/>
    </source>
</evidence>
<comment type="caution">
    <text evidence="2">The sequence shown here is derived from an EMBL/GenBank/DDBJ whole genome shotgun (WGS) entry which is preliminary data.</text>
</comment>
<feature type="transmembrane region" description="Helical" evidence="1">
    <location>
        <begin position="109"/>
        <end position="129"/>
    </location>
</feature>
<gene>
    <name evidence="2" type="ORF">T4E_9467</name>
</gene>
<organism evidence="2 3">
    <name type="scientific">Trichinella pseudospiralis</name>
    <name type="common">Parasitic roundworm</name>
    <dbReference type="NCBI Taxonomy" id="6337"/>
    <lineage>
        <taxon>Eukaryota</taxon>
        <taxon>Metazoa</taxon>
        <taxon>Ecdysozoa</taxon>
        <taxon>Nematoda</taxon>
        <taxon>Enoplea</taxon>
        <taxon>Dorylaimia</taxon>
        <taxon>Trichinellida</taxon>
        <taxon>Trichinellidae</taxon>
        <taxon>Trichinella</taxon>
    </lineage>
</organism>
<protein>
    <submittedName>
        <fullName evidence="2">Uncharacterized protein</fullName>
    </submittedName>
</protein>
<name>A0A0V0YJP5_TRIPS</name>
<keyword evidence="1" id="KW-0812">Transmembrane</keyword>
<evidence type="ECO:0000256" key="1">
    <source>
        <dbReference type="SAM" id="Phobius"/>
    </source>
</evidence>
<keyword evidence="1" id="KW-1133">Transmembrane helix</keyword>
<feature type="transmembrane region" description="Helical" evidence="1">
    <location>
        <begin position="20"/>
        <end position="42"/>
    </location>
</feature>